<dbReference type="Pfam" id="PF05130">
    <property type="entry name" value="FlgN"/>
    <property type="match status" value="1"/>
</dbReference>
<protein>
    <submittedName>
        <fullName evidence="5">Flagellar export chaperone FlgN</fullName>
    </submittedName>
</protein>
<dbReference type="GO" id="GO:0044780">
    <property type="term" value="P:bacterial-type flagellum assembly"/>
    <property type="evidence" value="ECO:0007669"/>
    <property type="project" value="InterPro"/>
</dbReference>
<evidence type="ECO:0000256" key="4">
    <source>
        <dbReference type="SAM" id="Coils"/>
    </source>
</evidence>
<evidence type="ECO:0000256" key="3">
    <source>
        <dbReference type="ARBA" id="ARBA00022795"/>
    </source>
</evidence>
<keyword evidence="5" id="KW-0966">Cell projection</keyword>
<organism evidence="5 6">
    <name type="scientific">Sulfidibacter corallicola</name>
    <dbReference type="NCBI Taxonomy" id="2818388"/>
    <lineage>
        <taxon>Bacteria</taxon>
        <taxon>Pseudomonadati</taxon>
        <taxon>Acidobacteriota</taxon>
        <taxon>Holophagae</taxon>
        <taxon>Acanthopleuribacterales</taxon>
        <taxon>Acanthopleuribacteraceae</taxon>
        <taxon>Sulfidibacter</taxon>
    </lineage>
</organism>
<proteinExistence type="inferred from homology"/>
<evidence type="ECO:0000313" key="6">
    <source>
        <dbReference type="Proteomes" id="UP000663929"/>
    </source>
</evidence>
<dbReference type="Gene3D" id="1.20.58.300">
    <property type="entry name" value="FlgN-like"/>
    <property type="match status" value="1"/>
</dbReference>
<comment type="function">
    <text evidence="1">Required for the efficient initiation of filament assembly.</text>
</comment>
<dbReference type="AlphaFoldDB" id="A0A8A4TVI4"/>
<name>A0A8A4TVI4_SULCO</name>
<accession>A0A8A4TVI4</accession>
<evidence type="ECO:0000256" key="1">
    <source>
        <dbReference type="ARBA" id="ARBA00002397"/>
    </source>
</evidence>
<keyword evidence="5" id="KW-0969">Cilium</keyword>
<gene>
    <name evidence="5" type="primary">flgN</name>
    <name evidence="5" type="ORF">J3U87_15985</name>
</gene>
<evidence type="ECO:0000256" key="2">
    <source>
        <dbReference type="ARBA" id="ARBA00007703"/>
    </source>
</evidence>
<dbReference type="InterPro" id="IPR036679">
    <property type="entry name" value="FlgN-like_sf"/>
</dbReference>
<reference evidence="5" key="1">
    <citation type="submission" date="2021-03" db="EMBL/GenBank/DDBJ databases">
        <title>Acanthopleuribacteraceae sp. M133.</title>
        <authorList>
            <person name="Wang G."/>
        </authorList>
    </citation>
    <scope>NUCLEOTIDE SEQUENCE</scope>
    <source>
        <strain evidence="5">M133</strain>
    </source>
</reference>
<keyword evidence="6" id="KW-1185">Reference proteome</keyword>
<dbReference type="SUPFAM" id="SSF140566">
    <property type="entry name" value="FlgN-like"/>
    <property type="match status" value="1"/>
</dbReference>
<dbReference type="EMBL" id="CP071793">
    <property type="protein sequence ID" value="QTD53949.1"/>
    <property type="molecule type" value="Genomic_DNA"/>
</dbReference>
<keyword evidence="3" id="KW-1005">Bacterial flagellum biogenesis</keyword>
<comment type="similarity">
    <text evidence="2">Belongs to the FlgN family.</text>
</comment>
<dbReference type="KEGG" id="scor:J3U87_15985"/>
<feature type="coiled-coil region" evidence="4">
    <location>
        <begin position="96"/>
        <end position="123"/>
    </location>
</feature>
<keyword evidence="5" id="KW-0282">Flagellum</keyword>
<sequence length="166" mass="19201">MQALYLKLVSLLQHKHQVLIELIEKQRDLRAFLVKPDWSRYFEMTRPQEALLTNLQQVMAAQDALLSEMAKRRGVPRFKTLGALAESLGGDWRATLLEHRNKIQAATQELRKYSRQSQMMQQAQWQFIQKWLNAGQPGRLQAPNAYNARGFAHQSIDMGNSLVQEV</sequence>
<dbReference type="RefSeq" id="WP_237384049.1">
    <property type="nucleotide sequence ID" value="NZ_CP071793.1"/>
</dbReference>
<dbReference type="InterPro" id="IPR007809">
    <property type="entry name" value="FlgN-like"/>
</dbReference>
<evidence type="ECO:0000313" key="5">
    <source>
        <dbReference type="EMBL" id="QTD53949.1"/>
    </source>
</evidence>
<dbReference type="Proteomes" id="UP000663929">
    <property type="component" value="Chromosome"/>
</dbReference>
<keyword evidence="4" id="KW-0175">Coiled coil</keyword>